<protein>
    <recommendedName>
        <fullName evidence="2">Phosphoesterase</fullName>
        <ecNumber evidence="2">3.1.4.-</ecNumber>
    </recommendedName>
</protein>
<keyword evidence="2" id="KW-0479">Metal-binding</keyword>
<name>A0ABT8IIS7_9BACL</name>
<organism evidence="4 5">
    <name type="scientific">Polycladomyces subterraneus</name>
    <dbReference type="NCBI Taxonomy" id="1016997"/>
    <lineage>
        <taxon>Bacteria</taxon>
        <taxon>Bacillati</taxon>
        <taxon>Bacillota</taxon>
        <taxon>Bacilli</taxon>
        <taxon>Bacillales</taxon>
        <taxon>Thermoactinomycetaceae</taxon>
        <taxon>Polycladomyces</taxon>
    </lineage>
</organism>
<dbReference type="InterPro" id="IPR029052">
    <property type="entry name" value="Metallo-depent_PP-like"/>
</dbReference>
<comment type="caution">
    <text evidence="4">The sequence shown here is derived from an EMBL/GenBank/DDBJ whole genome shotgun (WGS) entry which is preliminary data.</text>
</comment>
<dbReference type="EC" id="3.1.4.-" evidence="2"/>
<keyword evidence="5" id="KW-1185">Reference proteome</keyword>
<sequence>MRVLIVSDSHGKANLLKKIVQKVKADHVIHCGDFCTSVDQLPNVSMTVVQGNCDWEDVPKESVWKAGGLRFYVTHGHRYQVKTSLLPIRYRAEEVDAHVACFGHSHFPVCEQANGRLFINPGSIAYPRGFRVPSYVVLETDGTGTVHVTYYTTNGEIIKERGGSFVL</sequence>
<dbReference type="Pfam" id="PF12850">
    <property type="entry name" value="Metallophos_2"/>
    <property type="match status" value="1"/>
</dbReference>
<comment type="cofactor">
    <cofactor evidence="2">
        <name>a divalent metal cation</name>
        <dbReference type="ChEBI" id="CHEBI:60240"/>
    </cofactor>
</comment>
<accession>A0ABT8IIS7</accession>
<dbReference type="RefSeq" id="WP_301237407.1">
    <property type="nucleotide sequence ID" value="NZ_JANRHH010000012.1"/>
</dbReference>
<dbReference type="NCBIfam" id="TIGR00040">
    <property type="entry name" value="yfcE"/>
    <property type="match status" value="1"/>
</dbReference>
<evidence type="ECO:0000256" key="2">
    <source>
        <dbReference type="RuleBase" id="RU362039"/>
    </source>
</evidence>
<evidence type="ECO:0000259" key="3">
    <source>
        <dbReference type="Pfam" id="PF12850"/>
    </source>
</evidence>
<dbReference type="Gene3D" id="3.60.21.10">
    <property type="match status" value="1"/>
</dbReference>
<dbReference type="EMBL" id="JANRHH010000012">
    <property type="protein sequence ID" value="MDN4592657.1"/>
    <property type="molecule type" value="Genomic_DNA"/>
</dbReference>
<dbReference type="SUPFAM" id="SSF56300">
    <property type="entry name" value="Metallo-dependent phosphatases"/>
    <property type="match status" value="1"/>
</dbReference>
<evidence type="ECO:0000313" key="4">
    <source>
        <dbReference type="EMBL" id="MDN4592657.1"/>
    </source>
</evidence>
<dbReference type="InterPro" id="IPR024654">
    <property type="entry name" value="Calcineurin-like_PHP_lpxH"/>
</dbReference>
<proteinExistence type="inferred from homology"/>
<evidence type="ECO:0000256" key="1">
    <source>
        <dbReference type="ARBA" id="ARBA00008950"/>
    </source>
</evidence>
<dbReference type="InterPro" id="IPR000979">
    <property type="entry name" value="Phosphodiesterase_MJ0936/Vps29"/>
</dbReference>
<gene>
    <name evidence="4" type="ORF">NWF35_01765</name>
</gene>
<dbReference type="PANTHER" id="PTHR11124">
    <property type="entry name" value="VACUOLAR SORTING PROTEIN VPS29"/>
    <property type="match status" value="1"/>
</dbReference>
<dbReference type="Proteomes" id="UP001174196">
    <property type="component" value="Unassembled WGS sequence"/>
</dbReference>
<feature type="domain" description="Calcineurin-like phosphoesterase" evidence="3">
    <location>
        <begin position="1"/>
        <end position="141"/>
    </location>
</feature>
<comment type="similarity">
    <text evidence="1 2">Belongs to the metallophosphoesterase superfamily. YfcE family.</text>
</comment>
<evidence type="ECO:0000313" key="5">
    <source>
        <dbReference type="Proteomes" id="UP001174196"/>
    </source>
</evidence>
<reference evidence="4" key="1">
    <citation type="submission" date="2022-08" db="EMBL/GenBank/DDBJ databases">
        <title>Polycladomyces zharkentsis sp. nov., a novel thermophilic CMC and starch-degrading bacterium isolated from a geothermal spring in Kazakhstan.</title>
        <authorList>
            <person name="Mashzhan A."/>
            <person name="Kistaubaeva A."/>
            <person name="Javier-Lopez R."/>
            <person name="Birkeland N.-K."/>
        </authorList>
    </citation>
    <scope>NUCLEOTIDE SEQUENCE</scope>
    <source>
        <strain evidence="4">KSR 13</strain>
    </source>
</reference>